<dbReference type="InterPro" id="IPR029016">
    <property type="entry name" value="GAF-like_dom_sf"/>
</dbReference>
<dbReference type="RefSeq" id="WP_065935700.1">
    <property type="nucleotide sequence ID" value="NZ_SGFE01000036.1"/>
</dbReference>
<dbReference type="Gene3D" id="3.30.450.40">
    <property type="match status" value="1"/>
</dbReference>
<reference evidence="8 9" key="1">
    <citation type="submission" date="2019-02" db="EMBL/GenBank/DDBJ databases">
        <title>Pseudomonas spp from wheat grain.</title>
        <authorList>
            <person name="Cho G.-S."/>
            <person name="Franz C.M.A.P."/>
        </authorList>
    </citation>
    <scope>NUCLEOTIDE SEQUENCE [LARGE SCALE GENOMIC DNA]</scope>
    <source>
        <strain evidence="8 9">133NRW</strain>
    </source>
</reference>
<dbReference type="AlphaFoldDB" id="A0A4Q7CYE9"/>
<dbReference type="PROSITE" id="PS50109">
    <property type="entry name" value="HIS_KIN"/>
    <property type="match status" value="1"/>
</dbReference>
<protein>
    <recommendedName>
        <fullName evidence="2">histidine kinase</fullName>
        <ecNumber evidence="2">2.7.13.3</ecNumber>
    </recommendedName>
</protein>
<dbReference type="CDD" id="cd00082">
    <property type="entry name" value="HisKA"/>
    <property type="match status" value="1"/>
</dbReference>
<dbReference type="Pfam" id="PF01590">
    <property type="entry name" value="GAF"/>
    <property type="match status" value="1"/>
</dbReference>
<dbReference type="InterPro" id="IPR003661">
    <property type="entry name" value="HisK_dim/P_dom"/>
</dbReference>
<dbReference type="PANTHER" id="PTHR43711">
    <property type="entry name" value="TWO-COMPONENT HISTIDINE KINASE"/>
    <property type="match status" value="1"/>
</dbReference>
<dbReference type="EC" id="2.7.13.3" evidence="2"/>
<dbReference type="Pfam" id="PF02518">
    <property type="entry name" value="HATPase_c"/>
    <property type="match status" value="1"/>
</dbReference>
<dbReference type="PRINTS" id="PR00344">
    <property type="entry name" value="BCTRLSENSOR"/>
</dbReference>
<keyword evidence="6" id="KW-0902">Two-component regulatory system</keyword>
<keyword evidence="3" id="KW-0597">Phosphoprotein</keyword>
<evidence type="ECO:0000256" key="3">
    <source>
        <dbReference type="ARBA" id="ARBA00022553"/>
    </source>
</evidence>
<dbReference type="SMART" id="SM00388">
    <property type="entry name" value="HisKA"/>
    <property type="match status" value="1"/>
</dbReference>
<dbReference type="InterPro" id="IPR003594">
    <property type="entry name" value="HATPase_dom"/>
</dbReference>
<evidence type="ECO:0000313" key="9">
    <source>
        <dbReference type="Proteomes" id="UP000293369"/>
    </source>
</evidence>
<dbReference type="SMART" id="SM00065">
    <property type="entry name" value="GAF"/>
    <property type="match status" value="1"/>
</dbReference>
<organism evidence="8 9">
    <name type="scientific">Pseudomonas orientalis</name>
    <dbReference type="NCBI Taxonomy" id="76758"/>
    <lineage>
        <taxon>Bacteria</taxon>
        <taxon>Pseudomonadati</taxon>
        <taxon>Pseudomonadota</taxon>
        <taxon>Gammaproteobacteria</taxon>
        <taxon>Pseudomonadales</taxon>
        <taxon>Pseudomonadaceae</taxon>
        <taxon>Pseudomonas</taxon>
    </lineage>
</organism>
<dbReference type="SUPFAM" id="SSF55874">
    <property type="entry name" value="ATPase domain of HSP90 chaperone/DNA topoisomerase II/histidine kinase"/>
    <property type="match status" value="1"/>
</dbReference>
<dbReference type="Gene3D" id="3.30.565.10">
    <property type="entry name" value="Histidine kinase-like ATPase, C-terminal domain"/>
    <property type="match status" value="1"/>
</dbReference>
<dbReference type="SMART" id="SM00387">
    <property type="entry name" value="HATPase_c"/>
    <property type="match status" value="1"/>
</dbReference>
<name>A0A4Q7CYE9_9PSED</name>
<keyword evidence="4" id="KW-0808">Transferase</keyword>
<dbReference type="SUPFAM" id="SSF47384">
    <property type="entry name" value="Homodimeric domain of signal transducing histidine kinase"/>
    <property type="match status" value="1"/>
</dbReference>
<proteinExistence type="predicted"/>
<dbReference type="Pfam" id="PF00512">
    <property type="entry name" value="HisKA"/>
    <property type="match status" value="1"/>
</dbReference>
<dbReference type="SUPFAM" id="SSF55781">
    <property type="entry name" value="GAF domain-like"/>
    <property type="match status" value="1"/>
</dbReference>
<feature type="domain" description="Histidine kinase" evidence="7">
    <location>
        <begin position="181"/>
        <end position="393"/>
    </location>
</feature>
<dbReference type="InterPro" id="IPR003018">
    <property type="entry name" value="GAF"/>
</dbReference>
<evidence type="ECO:0000256" key="5">
    <source>
        <dbReference type="ARBA" id="ARBA00022777"/>
    </source>
</evidence>
<dbReference type="InterPro" id="IPR050736">
    <property type="entry name" value="Sensor_HK_Regulatory"/>
</dbReference>
<dbReference type="Gene3D" id="1.10.287.130">
    <property type="match status" value="1"/>
</dbReference>
<dbReference type="InterPro" id="IPR036890">
    <property type="entry name" value="HATPase_C_sf"/>
</dbReference>
<dbReference type="InterPro" id="IPR036097">
    <property type="entry name" value="HisK_dim/P_sf"/>
</dbReference>
<dbReference type="Proteomes" id="UP000293369">
    <property type="component" value="Unassembled WGS sequence"/>
</dbReference>
<dbReference type="EMBL" id="SGFE01000036">
    <property type="protein sequence ID" value="RZI30387.1"/>
    <property type="molecule type" value="Genomic_DNA"/>
</dbReference>
<sequence length="393" mass="43415">MPTVNFAPDIRAVTQIQAVPMILRLVKHLTGLRFAAVVRVTEKHWVTCAVDDSLSFGLQPGDELELESTICHEIRQHRQPVVFGDASNHQVYATHHTPLKYGLRSYISVPIIRANGEFFGTLCAIDPEPSEIERPEILQNLTLFAQLIAANLDIQNSLDATRTELEDVRETGRLRDQFIAVLGHDLRTPLSAIRMSAELLETKLTERSTRKLVHAIHSSTQRMGVLIENVLDFARGRLGGGIPVSRSKVDNLQAEIHRVINEVRNSKPDAQIEQSIDVPTGIKCDPVRVGQLLSNLLGNAITHGDIAFPIQVRAYVDREHLIISVTNEGEPIEPARLPLIFQPYTRFEESGLGGGLGLGLYIASEIVKGHQGSITVTSTADEGTCFRACFPLI</sequence>
<evidence type="ECO:0000313" key="8">
    <source>
        <dbReference type="EMBL" id="RZI30387.1"/>
    </source>
</evidence>
<keyword evidence="5 8" id="KW-0418">Kinase</keyword>
<evidence type="ECO:0000256" key="1">
    <source>
        <dbReference type="ARBA" id="ARBA00000085"/>
    </source>
</evidence>
<comment type="caution">
    <text evidence="8">The sequence shown here is derived from an EMBL/GenBank/DDBJ whole genome shotgun (WGS) entry which is preliminary data.</text>
</comment>
<evidence type="ECO:0000259" key="7">
    <source>
        <dbReference type="PROSITE" id="PS50109"/>
    </source>
</evidence>
<evidence type="ECO:0000256" key="2">
    <source>
        <dbReference type="ARBA" id="ARBA00012438"/>
    </source>
</evidence>
<evidence type="ECO:0000256" key="6">
    <source>
        <dbReference type="ARBA" id="ARBA00023012"/>
    </source>
</evidence>
<gene>
    <name evidence="8" type="ORF">EUX57_18045</name>
</gene>
<dbReference type="InterPro" id="IPR005467">
    <property type="entry name" value="His_kinase_dom"/>
</dbReference>
<comment type="catalytic activity">
    <reaction evidence="1">
        <text>ATP + protein L-histidine = ADP + protein N-phospho-L-histidine.</text>
        <dbReference type="EC" id="2.7.13.3"/>
    </reaction>
</comment>
<dbReference type="InterPro" id="IPR004358">
    <property type="entry name" value="Sig_transdc_His_kin-like_C"/>
</dbReference>
<dbReference type="PANTHER" id="PTHR43711:SF1">
    <property type="entry name" value="HISTIDINE KINASE 1"/>
    <property type="match status" value="1"/>
</dbReference>
<accession>A0A4Q7CYE9</accession>
<dbReference type="GO" id="GO:0000155">
    <property type="term" value="F:phosphorelay sensor kinase activity"/>
    <property type="evidence" value="ECO:0007669"/>
    <property type="project" value="InterPro"/>
</dbReference>
<evidence type="ECO:0000256" key="4">
    <source>
        <dbReference type="ARBA" id="ARBA00022679"/>
    </source>
</evidence>